<evidence type="ECO:0000256" key="1">
    <source>
        <dbReference type="ARBA" id="ARBA00006638"/>
    </source>
</evidence>
<dbReference type="RefSeq" id="WP_066158434.1">
    <property type="nucleotide sequence ID" value="NZ_CP020814.1"/>
</dbReference>
<comment type="similarity">
    <text evidence="1">Belongs to the RAD52 family.</text>
</comment>
<sequence length="237" mass="26954">MSDQSQIMKRLQEPFPYSDIEWRVGSTTKDKTKGLALAYVTNRAIQNRLDDIFGPFGWKNEYKEWKGSSQLCGISIKHEGEWITKWDGASDSNQEAVKGGLSDSMKRAAYQWGIGRYLYKIPQMWCELKPIGKSYALKKNPALPAWALPKGNQEDASQSELISPPIEEEPTMATDQQKENIKGTIIELSAMRNTDVNNIYQALNMPPLEQVTYKQAEAALKTLEKWFKQAQQKAEQS</sequence>
<proteinExistence type="inferred from homology"/>
<gene>
    <name evidence="4" type="primary">ddrA</name>
    <name evidence="4" type="ORF">BkAM31D_02180</name>
</gene>
<dbReference type="KEGG" id="bkw:BkAM31D_02180"/>
<dbReference type="STRING" id="199441.BkAM31D_02180"/>
<organism evidence="4 5">
    <name type="scientific">Halalkalibacter krulwichiae</name>
    <dbReference type="NCBI Taxonomy" id="199441"/>
    <lineage>
        <taxon>Bacteria</taxon>
        <taxon>Bacillati</taxon>
        <taxon>Bacillota</taxon>
        <taxon>Bacilli</taxon>
        <taxon>Bacillales</taxon>
        <taxon>Bacillaceae</taxon>
        <taxon>Halalkalibacter</taxon>
    </lineage>
</organism>
<keyword evidence="2" id="KW-0227">DNA damage</keyword>
<reference evidence="4 5" key="1">
    <citation type="submission" date="2017-04" db="EMBL/GenBank/DDBJ databases">
        <title>Bacillus krulwichiae AM31D Genome sequencing and assembly.</title>
        <authorList>
            <person name="Krulwich T.A."/>
            <person name="Anastor L."/>
            <person name="Ehrlich R."/>
            <person name="Ehrlich G.D."/>
            <person name="Janto B."/>
        </authorList>
    </citation>
    <scope>NUCLEOTIDE SEQUENCE [LARGE SCALE GENOMIC DNA]</scope>
    <source>
        <strain evidence="4 5">AM31D</strain>
    </source>
</reference>
<dbReference type="EMBL" id="CP020814">
    <property type="protein sequence ID" value="ARK28749.1"/>
    <property type="molecule type" value="Genomic_DNA"/>
</dbReference>
<dbReference type="GO" id="GO:0006281">
    <property type="term" value="P:DNA repair"/>
    <property type="evidence" value="ECO:0007669"/>
    <property type="project" value="UniProtKB-KW"/>
</dbReference>
<keyword evidence="5" id="KW-1185">Reference proteome</keyword>
<keyword evidence="4" id="KW-0238">DNA-binding</keyword>
<name>A0A1Y9THJ7_9BACI</name>
<accession>A0A1Y9THJ7</accession>
<keyword evidence="3" id="KW-0234">DNA repair</keyword>
<evidence type="ECO:0000256" key="2">
    <source>
        <dbReference type="ARBA" id="ARBA00022763"/>
    </source>
</evidence>
<evidence type="ECO:0000256" key="3">
    <source>
        <dbReference type="ARBA" id="ARBA00023204"/>
    </source>
</evidence>
<protein>
    <submittedName>
        <fullName evidence="4">Single-stranded DNA-binding protein DdrA</fullName>
    </submittedName>
</protein>
<dbReference type="InterPro" id="IPR041247">
    <property type="entry name" value="Rad52_fam"/>
</dbReference>
<evidence type="ECO:0000313" key="4">
    <source>
        <dbReference type="EMBL" id="ARK28749.1"/>
    </source>
</evidence>
<evidence type="ECO:0000313" key="5">
    <source>
        <dbReference type="Proteomes" id="UP000193006"/>
    </source>
</evidence>
<dbReference type="GO" id="GO:0003677">
    <property type="term" value="F:DNA binding"/>
    <property type="evidence" value="ECO:0007669"/>
    <property type="project" value="UniProtKB-KW"/>
</dbReference>
<dbReference type="Proteomes" id="UP000193006">
    <property type="component" value="Chromosome"/>
</dbReference>
<dbReference type="AlphaFoldDB" id="A0A1Y9THJ7"/>
<dbReference type="Pfam" id="PF04098">
    <property type="entry name" value="Rad52_Rad22"/>
    <property type="match status" value="1"/>
</dbReference>